<evidence type="ECO:0000313" key="3">
    <source>
        <dbReference type="EMBL" id="MDQ0254804.1"/>
    </source>
</evidence>
<reference evidence="3 4" key="1">
    <citation type="submission" date="2023-07" db="EMBL/GenBank/DDBJ databases">
        <title>Genomic Encyclopedia of Type Strains, Phase IV (KMG-IV): sequencing the most valuable type-strain genomes for metagenomic binning, comparative biology and taxonomic classification.</title>
        <authorList>
            <person name="Goeker M."/>
        </authorList>
    </citation>
    <scope>NUCLEOTIDE SEQUENCE [LARGE SCALE GENOMIC DNA]</scope>
    <source>
        <strain evidence="3 4">DSM 9768</strain>
    </source>
</reference>
<sequence length="339" mass="39856">MSVDREFKFLIKYFFEEKLPVIVYRGKSGYNNTTRYLEREDKRYILRIYETHNEESKVKLEHEILLKLNQLSNLPFKIPVPVIKDGKSLLRLQSNKIGCIYHYIEGDNPVFNNEEVLFSYGQSVGYLLNALKTIQIQQPLIYRPYYEIEHAHPNCPINKVVEWCSNPQDPYKEYRNELSWIASQLINFKEFIPRIKNLPHQIIHGDLNESNVLVNTDQKINAILDFEFTTRDLRVMEVAVCISEIISEEANEDVYLNKVYHFFSGFGTTMNLQESEIEALPILVQLRRLDVFLHFLGRYLDGKDDASVLEEQIVKAASYQHWLNGSGRKLCRLLENVNR</sequence>
<accession>A0ABT9ZU90</accession>
<dbReference type="Proteomes" id="UP001230005">
    <property type="component" value="Unassembled WGS sequence"/>
</dbReference>
<dbReference type="Gene3D" id="3.90.1200.10">
    <property type="match status" value="1"/>
</dbReference>
<dbReference type="Pfam" id="PF01636">
    <property type="entry name" value="APH"/>
    <property type="match status" value="1"/>
</dbReference>
<keyword evidence="4" id="KW-1185">Reference proteome</keyword>
<keyword evidence="3" id="KW-0418">Kinase</keyword>
<protein>
    <submittedName>
        <fullName evidence="3">Homoserine kinase type II</fullName>
        <ecNumber evidence="3">2.7.1.39</ecNumber>
    </submittedName>
</protein>
<comment type="caution">
    <text evidence="3">The sequence shown here is derived from an EMBL/GenBank/DDBJ whole genome shotgun (WGS) entry which is preliminary data.</text>
</comment>
<dbReference type="InterPro" id="IPR011009">
    <property type="entry name" value="Kinase-like_dom_sf"/>
</dbReference>
<dbReference type="EMBL" id="JAUSUG010000007">
    <property type="protein sequence ID" value="MDQ0254804.1"/>
    <property type="molecule type" value="Genomic_DNA"/>
</dbReference>
<gene>
    <name evidence="3" type="ORF">J2S74_002183</name>
</gene>
<evidence type="ECO:0000256" key="1">
    <source>
        <dbReference type="ARBA" id="ARBA00038240"/>
    </source>
</evidence>
<dbReference type="SUPFAM" id="SSF56112">
    <property type="entry name" value="Protein kinase-like (PK-like)"/>
    <property type="match status" value="1"/>
</dbReference>
<dbReference type="EC" id="2.7.1.39" evidence="3"/>
<evidence type="ECO:0000313" key="4">
    <source>
        <dbReference type="Proteomes" id="UP001230005"/>
    </source>
</evidence>
<name>A0ABT9ZU90_9BACI</name>
<dbReference type="GO" id="GO:0004413">
    <property type="term" value="F:homoserine kinase activity"/>
    <property type="evidence" value="ECO:0007669"/>
    <property type="project" value="UniProtKB-EC"/>
</dbReference>
<organism evidence="3 4">
    <name type="scientific">Evansella vedderi</name>
    <dbReference type="NCBI Taxonomy" id="38282"/>
    <lineage>
        <taxon>Bacteria</taxon>
        <taxon>Bacillati</taxon>
        <taxon>Bacillota</taxon>
        <taxon>Bacilli</taxon>
        <taxon>Bacillales</taxon>
        <taxon>Bacillaceae</taxon>
        <taxon>Evansella</taxon>
    </lineage>
</organism>
<dbReference type="PANTHER" id="PTHR21064">
    <property type="entry name" value="AMINOGLYCOSIDE PHOSPHOTRANSFERASE DOMAIN-CONTAINING PROTEIN-RELATED"/>
    <property type="match status" value="1"/>
</dbReference>
<feature type="domain" description="Aminoglycoside phosphotransferase" evidence="2">
    <location>
        <begin position="28"/>
        <end position="252"/>
    </location>
</feature>
<dbReference type="Gene3D" id="3.30.200.20">
    <property type="entry name" value="Phosphorylase Kinase, domain 1"/>
    <property type="match status" value="1"/>
</dbReference>
<dbReference type="RefSeq" id="WP_307325261.1">
    <property type="nucleotide sequence ID" value="NZ_JAUSUG010000007.1"/>
</dbReference>
<dbReference type="PANTHER" id="PTHR21064:SF6">
    <property type="entry name" value="AMINOGLYCOSIDE PHOSPHOTRANSFERASE DOMAIN-CONTAINING PROTEIN"/>
    <property type="match status" value="1"/>
</dbReference>
<dbReference type="InterPro" id="IPR002575">
    <property type="entry name" value="Aminoglycoside_PTrfase"/>
</dbReference>
<evidence type="ECO:0000259" key="2">
    <source>
        <dbReference type="Pfam" id="PF01636"/>
    </source>
</evidence>
<comment type="similarity">
    <text evidence="1">Belongs to the pseudomonas-type ThrB family.</text>
</comment>
<keyword evidence="3" id="KW-0808">Transferase</keyword>
<dbReference type="InterPro" id="IPR050249">
    <property type="entry name" value="Pseudomonas-type_ThrB"/>
</dbReference>
<proteinExistence type="inferred from homology"/>